<organism evidence="2 3">
    <name type="scientific">Lasiosphaeris hirsuta</name>
    <dbReference type="NCBI Taxonomy" id="260670"/>
    <lineage>
        <taxon>Eukaryota</taxon>
        <taxon>Fungi</taxon>
        <taxon>Dikarya</taxon>
        <taxon>Ascomycota</taxon>
        <taxon>Pezizomycotina</taxon>
        <taxon>Sordariomycetes</taxon>
        <taxon>Sordariomycetidae</taxon>
        <taxon>Sordariales</taxon>
        <taxon>Lasiosphaeriaceae</taxon>
        <taxon>Lasiosphaeris</taxon>
    </lineage>
</organism>
<dbReference type="EMBL" id="JAUKUA010000002">
    <property type="protein sequence ID" value="KAK0726066.1"/>
    <property type="molecule type" value="Genomic_DNA"/>
</dbReference>
<evidence type="ECO:0000256" key="1">
    <source>
        <dbReference type="SAM" id="MobiDB-lite"/>
    </source>
</evidence>
<dbReference type="AlphaFoldDB" id="A0AA40E6Q6"/>
<proteinExistence type="predicted"/>
<feature type="compositionally biased region" description="Low complexity" evidence="1">
    <location>
        <begin position="22"/>
        <end position="35"/>
    </location>
</feature>
<sequence length="468" mass="52228">MESDASSPHGRSRRAQTQQDVSDPSPKSQRPRPQSMYGSAEGGQDLRSAASQVSAREQHPARSASTRHGSSNSSSRLHQLTHRDRGRETSTTPHGSAPNEFQDFLRQFSAIDLPHASQLWASDKQRISTLESDLHALRNDWASAAISFLSHFRVRDFAEASEQWAAERKNLADAEGKFHRLQNEVLTTVDRFQPTYDETICERFGMLQAAIGVFVNQNLMKAVKLDRWEKWDQSALWEGAVNTDRVGKEGLQKREEKLLVRQAVWKFLAEALFERGQPFASFGGAAGELAGRWVFDGLWPDHELNEDAAKWRSLTVKQLSSRADDEQGRSQLHKGLADAFVVHVLENMTSMSPEEIETSSAPAKLATSDKLDDVLKQAVALSRILMGERASFALRPPSLEKMKFEREKMDGSTTIVGSEVNLVFNEEDDDKAGVVKLFASPMLVKFGNAGGQDLHQEMVLLRAFVILA</sequence>
<name>A0AA40E6Q6_9PEZI</name>
<evidence type="ECO:0000313" key="2">
    <source>
        <dbReference type="EMBL" id="KAK0726066.1"/>
    </source>
</evidence>
<feature type="compositionally biased region" description="Low complexity" evidence="1">
    <location>
        <begin position="62"/>
        <end position="76"/>
    </location>
</feature>
<comment type="caution">
    <text evidence="2">The sequence shown here is derived from an EMBL/GenBank/DDBJ whole genome shotgun (WGS) entry which is preliminary data.</text>
</comment>
<accession>A0AA40E6Q6</accession>
<reference evidence="2" key="1">
    <citation type="submission" date="2023-06" db="EMBL/GenBank/DDBJ databases">
        <title>Genome-scale phylogeny and comparative genomics of the fungal order Sordariales.</title>
        <authorList>
            <consortium name="Lawrence Berkeley National Laboratory"/>
            <person name="Hensen N."/>
            <person name="Bonometti L."/>
            <person name="Westerberg I."/>
            <person name="Brannstrom I.O."/>
            <person name="Guillou S."/>
            <person name="Cros-Aarteil S."/>
            <person name="Calhoun S."/>
            <person name="Haridas S."/>
            <person name="Kuo A."/>
            <person name="Mondo S."/>
            <person name="Pangilinan J."/>
            <person name="Riley R."/>
            <person name="Labutti K."/>
            <person name="Andreopoulos B."/>
            <person name="Lipzen A."/>
            <person name="Chen C."/>
            <person name="Yanf M."/>
            <person name="Daum C."/>
            <person name="Ng V."/>
            <person name="Clum A."/>
            <person name="Steindorff A."/>
            <person name="Ohm R."/>
            <person name="Martin F."/>
            <person name="Silar P."/>
            <person name="Natvig D."/>
            <person name="Lalanne C."/>
            <person name="Gautier V."/>
            <person name="Ament-Velasquez S.L."/>
            <person name="Kruys A."/>
            <person name="Hutchinson M.I."/>
            <person name="Powell A.J."/>
            <person name="Barry K."/>
            <person name="Miller A.N."/>
            <person name="Grigoriev I.V."/>
            <person name="Debuchy R."/>
            <person name="Gladieux P."/>
            <person name="Thoren M.H."/>
            <person name="Johannesson H."/>
        </authorList>
    </citation>
    <scope>NUCLEOTIDE SEQUENCE</scope>
    <source>
        <strain evidence="2">SMH4607-1</strain>
    </source>
</reference>
<keyword evidence="3" id="KW-1185">Reference proteome</keyword>
<dbReference type="Proteomes" id="UP001172102">
    <property type="component" value="Unassembled WGS sequence"/>
</dbReference>
<evidence type="ECO:0000313" key="3">
    <source>
        <dbReference type="Proteomes" id="UP001172102"/>
    </source>
</evidence>
<gene>
    <name evidence="2" type="ORF">B0H67DRAFT_551472</name>
</gene>
<feature type="region of interest" description="Disordered" evidence="1">
    <location>
        <begin position="1"/>
        <end position="99"/>
    </location>
</feature>
<protein>
    <submittedName>
        <fullName evidence="2">Uncharacterized protein</fullName>
    </submittedName>
</protein>